<accession>A0ABQ5FUJ1</accession>
<evidence type="ECO:0000313" key="2">
    <source>
        <dbReference type="EMBL" id="GJT66558.1"/>
    </source>
</evidence>
<feature type="region of interest" description="Disordered" evidence="1">
    <location>
        <begin position="150"/>
        <end position="184"/>
    </location>
</feature>
<reference evidence="2" key="1">
    <citation type="journal article" date="2022" name="Int. J. Mol. Sci.">
        <title>Draft Genome of Tanacetum Coccineum: Genomic Comparison of Closely Related Tanacetum-Family Plants.</title>
        <authorList>
            <person name="Yamashiro T."/>
            <person name="Shiraishi A."/>
            <person name="Nakayama K."/>
            <person name="Satake H."/>
        </authorList>
    </citation>
    <scope>NUCLEOTIDE SEQUENCE</scope>
</reference>
<gene>
    <name evidence="2" type="ORF">Tco_1018038</name>
</gene>
<comment type="caution">
    <text evidence="2">The sequence shown here is derived from an EMBL/GenBank/DDBJ whole genome shotgun (WGS) entry which is preliminary data.</text>
</comment>
<keyword evidence="3" id="KW-1185">Reference proteome</keyword>
<evidence type="ECO:0000256" key="1">
    <source>
        <dbReference type="SAM" id="MobiDB-lite"/>
    </source>
</evidence>
<protein>
    <submittedName>
        <fullName evidence="2">Uncharacterized protein</fullName>
    </submittedName>
</protein>
<reference evidence="2" key="2">
    <citation type="submission" date="2022-01" db="EMBL/GenBank/DDBJ databases">
        <authorList>
            <person name="Yamashiro T."/>
            <person name="Shiraishi A."/>
            <person name="Satake H."/>
            <person name="Nakayama K."/>
        </authorList>
    </citation>
    <scope>NUCLEOTIDE SEQUENCE</scope>
</reference>
<dbReference type="EMBL" id="BQNB010017725">
    <property type="protein sequence ID" value="GJT66558.1"/>
    <property type="molecule type" value="Genomic_DNA"/>
</dbReference>
<evidence type="ECO:0000313" key="3">
    <source>
        <dbReference type="Proteomes" id="UP001151760"/>
    </source>
</evidence>
<sequence>MVYIVNGVLANGVDMVLEKDFAGFALQEMEIHPLMLLIQTLSIILQTFSPTLHNLVFHNNILIVKNVGVLMKIINVNRGIKTTLSLTLAMILIPYGFDQPPQYSIDHHPQEDLNQQRMNDVHNKWDDTIESRNELLQSLGEMLRQQEQVANLSTHTPKPSRRFNSIYYDDDDDDDDDKITIPLN</sequence>
<dbReference type="Proteomes" id="UP001151760">
    <property type="component" value="Unassembled WGS sequence"/>
</dbReference>
<proteinExistence type="predicted"/>
<name>A0ABQ5FUJ1_9ASTR</name>
<organism evidence="2 3">
    <name type="scientific">Tanacetum coccineum</name>
    <dbReference type="NCBI Taxonomy" id="301880"/>
    <lineage>
        <taxon>Eukaryota</taxon>
        <taxon>Viridiplantae</taxon>
        <taxon>Streptophyta</taxon>
        <taxon>Embryophyta</taxon>
        <taxon>Tracheophyta</taxon>
        <taxon>Spermatophyta</taxon>
        <taxon>Magnoliopsida</taxon>
        <taxon>eudicotyledons</taxon>
        <taxon>Gunneridae</taxon>
        <taxon>Pentapetalae</taxon>
        <taxon>asterids</taxon>
        <taxon>campanulids</taxon>
        <taxon>Asterales</taxon>
        <taxon>Asteraceae</taxon>
        <taxon>Asteroideae</taxon>
        <taxon>Anthemideae</taxon>
        <taxon>Anthemidinae</taxon>
        <taxon>Tanacetum</taxon>
    </lineage>
</organism>
<feature type="compositionally biased region" description="Acidic residues" evidence="1">
    <location>
        <begin position="168"/>
        <end position="177"/>
    </location>
</feature>